<dbReference type="AlphaFoldDB" id="F8PG14"/>
<keyword evidence="1" id="KW-1133">Transmembrane helix</keyword>
<dbReference type="EMBL" id="GL945474">
    <property type="protein sequence ID" value="EGO05349.1"/>
    <property type="molecule type" value="Genomic_DNA"/>
</dbReference>
<sequence length="59" mass="6724">MMCFSSTPFEDVSAFQSLIFIHHVCHGGGSIFTVLFLKKLQQLPYHRRIKVTSGEHTNT</sequence>
<dbReference type="Proteomes" id="UP000008063">
    <property type="component" value="Unassembled WGS sequence"/>
</dbReference>
<dbReference type="HOGENOM" id="CLU_2962290_0_0_1"/>
<keyword evidence="1" id="KW-0812">Transmembrane</keyword>
<accession>F8PG14</accession>
<reference evidence="3" key="1">
    <citation type="journal article" date="2011" name="Science">
        <title>The plant cell wall-decomposing machinery underlies the functional diversity of forest fungi.</title>
        <authorList>
            <person name="Eastwood D.C."/>
            <person name="Floudas D."/>
            <person name="Binder M."/>
            <person name="Majcherczyk A."/>
            <person name="Schneider P."/>
            <person name="Aerts A."/>
            <person name="Asiegbu F.O."/>
            <person name="Baker S.E."/>
            <person name="Barry K."/>
            <person name="Bendiksby M."/>
            <person name="Blumentritt M."/>
            <person name="Coutinho P.M."/>
            <person name="Cullen D."/>
            <person name="de Vries R.P."/>
            <person name="Gathman A."/>
            <person name="Goodell B."/>
            <person name="Henrissat B."/>
            <person name="Ihrmark K."/>
            <person name="Kauserud H."/>
            <person name="Kohler A."/>
            <person name="LaButti K."/>
            <person name="Lapidus A."/>
            <person name="Lavin J.L."/>
            <person name="Lee Y.-H."/>
            <person name="Lindquist E."/>
            <person name="Lilly W."/>
            <person name="Lucas S."/>
            <person name="Morin E."/>
            <person name="Murat C."/>
            <person name="Oguiza J.A."/>
            <person name="Park J."/>
            <person name="Pisabarro A.G."/>
            <person name="Riley R."/>
            <person name="Rosling A."/>
            <person name="Salamov A."/>
            <person name="Schmidt O."/>
            <person name="Schmutz J."/>
            <person name="Skrede I."/>
            <person name="Stenlid J."/>
            <person name="Wiebenga A."/>
            <person name="Xie X."/>
            <person name="Kuees U."/>
            <person name="Hibbett D.S."/>
            <person name="Hoffmeister D."/>
            <person name="Hoegberg N."/>
            <person name="Martin F."/>
            <person name="Grigoriev I.V."/>
            <person name="Watkinson S.C."/>
        </authorList>
    </citation>
    <scope>NUCLEOTIDE SEQUENCE [LARGE SCALE GENOMIC DNA]</scope>
    <source>
        <strain evidence="3">strain S7.3</strain>
    </source>
</reference>
<evidence type="ECO:0000313" key="3">
    <source>
        <dbReference type="Proteomes" id="UP000008063"/>
    </source>
</evidence>
<evidence type="ECO:0000313" key="2">
    <source>
        <dbReference type="EMBL" id="EGO05349.1"/>
    </source>
</evidence>
<organism evidence="3">
    <name type="scientific">Serpula lacrymans var. lacrymans (strain S7.3)</name>
    <name type="common">Dry rot fungus</name>
    <dbReference type="NCBI Taxonomy" id="936435"/>
    <lineage>
        <taxon>Eukaryota</taxon>
        <taxon>Fungi</taxon>
        <taxon>Dikarya</taxon>
        <taxon>Basidiomycota</taxon>
        <taxon>Agaricomycotina</taxon>
        <taxon>Agaricomycetes</taxon>
        <taxon>Agaricomycetidae</taxon>
        <taxon>Boletales</taxon>
        <taxon>Coniophorineae</taxon>
        <taxon>Serpulaceae</taxon>
        <taxon>Serpula</taxon>
    </lineage>
</organism>
<keyword evidence="3" id="KW-1185">Reference proteome</keyword>
<protein>
    <submittedName>
        <fullName evidence="2">Uncharacterized protein</fullName>
    </submittedName>
</protein>
<gene>
    <name evidence="2" type="ORF">SERLA73DRAFT_174462</name>
</gene>
<feature type="transmembrane region" description="Helical" evidence="1">
    <location>
        <begin position="14"/>
        <end position="37"/>
    </location>
</feature>
<dbReference type="InParanoid" id="F8PG14"/>
<keyword evidence="1" id="KW-0472">Membrane</keyword>
<name>F8PG14_SERL3</name>
<evidence type="ECO:0000256" key="1">
    <source>
        <dbReference type="SAM" id="Phobius"/>
    </source>
</evidence>
<proteinExistence type="predicted"/>